<evidence type="ECO:0000259" key="2">
    <source>
        <dbReference type="Pfam" id="PF01205"/>
    </source>
</evidence>
<keyword evidence="4" id="KW-1185">Reference proteome</keyword>
<dbReference type="RefSeq" id="WP_411915460.1">
    <property type="nucleotide sequence ID" value="NZ_BAAFSF010000001.1"/>
</dbReference>
<evidence type="ECO:0000313" key="4">
    <source>
        <dbReference type="Proteomes" id="UP001628220"/>
    </source>
</evidence>
<proteinExistence type="inferred from homology"/>
<dbReference type="InterPro" id="IPR023582">
    <property type="entry name" value="Impact"/>
</dbReference>
<comment type="similarity">
    <text evidence="1">Belongs to the IMPACT family.</text>
</comment>
<dbReference type="InterPro" id="IPR036956">
    <property type="entry name" value="Impact_N_sf"/>
</dbReference>
<evidence type="ECO:0000313" key="3">
    <source>
        <dbReference type="EMBL" id="GAB1251656.1"/>
    </source>
</evidence>
<dbReference type="EMBL" id="BAAFSF010000001">
    <property type="protein sequence ID" value="GAB1251656.1"/>
    <property type="molecule type" value="Genomic_DNA"/>
</dbReference>
<sequence>MCDKDSYYSIAEESEARYTIQRSRFIGFAHPVRSEEEGKSIIAVYQKRFFDATHVAWAYAIGIDREPNRANDDGEPSGTAGRPIYGAILSQNVSDVVVLVVRYFGGVKLGTSGLISAYGECAKMALESASKKEIILKEQLSIRFNPELTGIVMNRVHNASGEIIAHGYADGLSLLEIRLRQSEVGRLRSDLDALYGVFFDE</sequence>
<dbReference type="InterPro" id="IPR001498">
    <property type="entry name" value="Impact_N"/>
</dbReference>
<organism evidence="3 4">
    <name type="scientific">Porphyromonas miyakawae</name>
    <dbReference type="NCBI Taxonomy" id="3137470"/>
    <lineage>
        <taxon>Bacteria</taxon>
        <taxon>Pseudomonadati</taxon>
        <taxon>Bacteroidota</taxon>
        <taxon>Bacteroidia</taxon>
        <taxon>Bacteroidales</taxon>
        <taxon>Porphyromonadaceae</taxon>
        <taxon>Porphyromonas</taxon>
    </lineage>
</organism>
<reference evidence="3 4" key="1">
    <citation type="journal article" date="2025" name="Int. J. Syst. Evol. Microbiol.">
        <title>Desulfovibrio falkowii sp. nov., Porphyromonas miyakawae sp. nov., Mediterraneibacter flintii sp. nov. and Owariibacterium komagatae gen. nov., sp. nov., isolated from human faeces.</title>
        <authorList>
            <person name="Hamaguchi T."/>
            <person name="Ohara M."/>
            <person name="Hisatomi A."/>
            <person name="Sekiguchi K."/>
            <person name="Takeda J.I."/>
            <person name="Ueyama J."/>
            <person name="Ito M."/>
            <person name="Nishiwaki H."/>
            <person name="Ogi T."/>
            <person name="Hirayama M."/>
            <person name="Ohkuma M."/>
            <person name="Sakamoto M."/>
            <person name="Ohno K."/>
        </authorList>
    </citation>
    <scope>NUCLEOTIDE SEQUENCE [LARGE SCALE GENOMIC DNA]</scope>
    <source>
        <strain evidence="3 4">13CB11C</strain>
    </source>
</reference>
<dbReference type="PANTHER" id="PTHR16301:SF20">
    <property type="entry name" value="IMPACT FAMILY MEMBER YIGZ"/>
    <property type="match status" value="1"/>
</dbReference>
<evidence type="ECO:0000256" key="1">
    <source>
        <dbReference type="ARBA" id="ARBA00007665"/>
    </source>
</evidence>
<dbReference type="SUPFAM" id="SSF54211">
    <property type="entry name" value="Ribosomal protein S5 domain 2-like"/>
    <property type="match status" value="1"/>
</dbReference>
<comment type="caution">
    <text evidence="3">The sequence shown here is derived from an EMBL/GenBank/DDBJ whole genome shotgun (WGS) entry which is preliminary data.</text>
</comment>
<dbReference type="Proteomes" id="UP001628220">
    <property type="component" value="Unassembled WGS sequence"/>
</dbReference>
<gene>
    <name evidence="3" type="ORF">Tsumi_07600</name>
</gene>
<dbReference type="Gene3D" id="3.30.230.30">
    <property type="entry name" value="Impact, N-terminal domain"/>
    <property type="match status" value="1"/>
</dbReference>
<dbReference type="PANTHER" id="PTHR16301">
    <property type="entry name" value="IMPACT-RELATED"/>
    <property type="match status" value="1"/>
</dbReference>
<feature type="domain" description="Impact N-terminal" evidence="2">
    <location>
        <begin position="22"/>
        <end position="126"/>
    </location>
</feature>
<accession>A0ABQ0E1R5</accession>
<name>A0ABQ0E1R5_9PORP</name>
<dbReference type="InterPro" id="IPR020568">
    <property type="entry name" value="Ribosomal_Su5_D2-typ_SF"/>
</dbReference>
<protein>
    <submittedName>
        <fullName evidence="3">YigZ family protein</fullName>
    </submittedName>
</protein>
<dbReference type="Pfam" id="PF01205">
    <property type="entry name" value="Impact_N"/>
    <property type="match status" value="1"/>
</dbReference>